<proteinExistence type="predicted"/>
<evidence type="ECO:0000313" key="2">
    <source>
        <dbReference type="Proteomes" id="UP000322454"/>
    </source>
</evidence>
<dbReference type="Proteomes" id="UP000322454">
    <property type="component" value="Unassembled WGS sequence"/>
</dbReference>
<dbReference type="EMBL" id="SHMQ01000010">
    <property type="protein sequence ID" value="RZV39508.1"/>
    <property type="molecule type" value="Genomic_DNA"/>
</dbReference>
<gene>
    <name evidence="1" type="ORF">EVJ48_04765</name>
</gene>
<comment type="caution">
    <text evidence="1">The sequence shown here is derived from an EMBL/GenBank/DDBJ whole genome shotgun (WGS) entry which is preliminary data.</text>
</comment>
<evidence type="ECO:0008006" key="3">
    <source>
        <dbReference type="Google" id="ProtNLM"/>
    </source>
</evidence>
<evidence type="ECO:0000313" key="1">
    <source>
        <dbReference type="EMBL" id="RZV39508.1"/>
    </source>
</evidence>
<reference evidence="1 2" key="1">
    <citation type="submission" date="2019-01" db="EMBL/GenBank/DDBJ databases">
        <title>Insights into ecological role of a new deltaproteobacterial order Candidatus Sinidesulfobacterales (Sva0485) by metagenomics and metatranscriptomics.</title>
        <authorList>
            <person name="Tan S."/>
            <person name="Liu J."/>
            <person name="Fang Y."/>
            <person name="Hedlund B."/>
            <person name="Lian Z.-H."/>
            <person name="Huang L.-Y."/>
            <person name="Li J.-T."/>
            <person name="Huang L.-N."/>
            <person name="Li W.-J."/>
            <person name="Jiang H.-C."/>
            <person name="Dong H.-L."/>
            <person name="Shu W.-S."/>
        </authorList>
    </citation>
    <scope>NUCLEOTIDE SEQUENCE [LARGE SCALE GENOMIC DNA]</scope>
    <source>
        <strain evidence="1">AP4</strain>
    </source>
</reference>
<accession>A0A520XEC2</accession>
<sequence>MLSDDNLDLIRSQIETAYKATEEPVVKQLRSFAVKIKDEVKILRPYTATAVSFVSADGGNNNIKFNPCVLELVRIVDSRGVQCAIDPIFGNSNLNDLNERVERITPLKRLCDDLDLERLSDISYLLSGMGQPEKTASAVKIYRDIVEWAILYDFLFNEWGNNTIIIREGLLRTKSIKNTLFPILDKKIKEKCIEHKQKRNINVNVVGVAKESAVISRLSLALALENVFRLPYPCYVKVPDEIEQYCYNYDRTWFNTFEEFSGSEENQSYASMGKLFLVKFGDGPFDPVWPVDIAVWDVENAEMILGQLLHDARLGFPIPDFPLSIQNAHGHAKINGIEVEMIEDMLIEGISKTLPDSERESIYRIKYLHRNLTGARYKNA</sequence>
<name>A0A520XEC2_9DELT</name>
<dbReference type="AlphaFoldDB" id="A0A520XEC2"/>
<organism evidence="1 2">
    <name type="scientific">Candidatus Acidulodesulfobacterium acidiphilum</name>
    <dbReference type="NCBI Taxonomy" id="2597224"/>
    <lineage>
        <taxon>Bacteria</taxon>
        <taxon>Deltaproteobacteria</taxon>
        <taxon>Candidatus Acidulodesulfobacterales</taxon>
        <taxon>Candidatus Acidulodesulfobacterium</taxon>
    </lineage>
</organism>
<protein>
    <recommendedName>
        <fullName evidence="3">NurA domain-containing protein</fullName>
    </recommendedName>
</protein>